<dbReference type="SUPFAM" id="SSF55166">
    <property type="entry name" value="Hedgehog/DD-peptidase"/>
    <property type="match status" value="1"/>
</dbReference>
<gene>
    <name evidence="8" type="ORF">CHH28_06725</name>
</gene>
<dbReference type="OrthoDB" id="1467367at2"/>
<evidence type="ECO:0000256" key="7">
    <source>
        <dbReference type="ARBA" id="ARBA00023049"/>
    </source>
</evidence>
<keyword evidence="2" id="KW-0479">Metal-binding</keyword>
<evidence type="ECO:0000313" key="8">
    <source>
        <dbReference type="EMBL" id="ASP38392.1"/>
    </source>
</evidence>
<keyword evidence="5" id="KW-0378">Hydrolase</keyword>
<dbReference type="GO" id="GO:0006508">
    <property type="term" value="P:proteolysis"/>
    <property type="evidence" value="ECO:0007669"/>
    <property type="project" value="UniProtKB-KW"/>
</dbReference>
<evidence type="ECO:0000256" key="2">
    <source>
        <dbReference type="ARBA" id="ARBA00022723"/>
    </source>
</evidence>
<dbReference type="InterPro" id="IPR009045">
    <property type="entry name" value="Zn_M74/Hedgehog-like"/>
</dbReference>
<evidence type="ECO:0000256" key="1">
    <source>
        <dbReference type="ARBA" id="ARBA00022670"/>
    </source>
</evidence>
<dbReference type="Proteomes" id="UP000202440">
    <property type="component" value="Chromosome"/>
</dbReference>
<keyword evidence="3" id="KW-0732">Signal</keyword>
<reference evidence="8 9" key="1">
    <citation type="submission" date="2017-07" db="EMBL/GenBank/DDBJ databases">
        <title>Annotated genome sequence of Bacterioplanes sanyensis isolated from Red Sea.</title>
        <authorList>
            <person name="Rehman Z.U."/>
        </authorList>
    </citation>
    <scope>NUCLEOTIDE SEQUENCE [LARGE SCALE GENOMIC DNA]</scope>
    <source>
        <strain evidence="8 9">NV9</strain>
    </source>
</reference>
<dbReference type="KEGG" id="bsan:CHH28_06725"/>
<evidence type="ECO:0000256" key="6">
    <source>
        <dbReference type="ARBA" id="ARBA00022833"/>
    </source>
</evidence>
<organism evidence="8 9">
    <name type="scientific">Bacterioplanes sanyensis</name>
    <dbReference type="NCBI Taxonomy" id="1249553"/>
    <lineage>
        <taxon>Bacteria</taxon>
        <taxon>Pseudomonadati</taxon>
        <taxon>Pseudomonadota</taxon>
        <taxon>Gammaproteobacteria</taxon>
        <taxon>Oceanospirillales</taxon>
        <taxon>Oceanospirillaceae</taxon>
        <taxon>Bacterioplanes</taxon>
    </lineage>
</organism>
<evidence type="ECO:0000256" key="5">
    <source>
        <dbReference type="ARBA" id="ARBA00022801"/>
    </source>
</evidence>
<dbReference type="GO" id="GO:0046872">
    <property type="term" value="F:metal ion binding"/>
    <property type="evidence" value="ECO:0007669"/>
    <property type="project" value="UniProtKB-KW"/>
</dbReference>
<dbReference type="AlphaFoldDB" id="A0A222FIB2"/>
<keyword evidence="7" id="KW-0482">Metalloprotease</keyword>
<keyword evidence="9" id="KW-1185">Reference proteome</keyword>
<keyword evidence="1" id="KW-0645">Protease</keyword>
<name>A0A222FIB2_9GAMM</name>
<keyword evidence="4" id="KW-0574">Periplasm</keyword>
<accession>A0A222FIB2</accession>
<protein>
    <submittedName>
        <fullName evidence="8">Replication initiation protein</fullName>
    </submittedName>
</protein>
<sequence>MVLAISSHAEITSTCYGKTHNGRLEQGKMLPADGDNFEGYSLIARMAGRTYVHSDVYNIVVGAYQQLNANHPDKRFKYAETGFQQGGEFKPHKTHRNGLSVDFMTPVMDGDGRSVHLPTHPLNKFGYDIEFDNQGRFDGLRIDYDAQAAHLMALHQQATAQGHDIWRVIFDPELQPKLFETEHGAYLQQHIQFSKKRSWVRHDEHYHVDFDVPCKHQ</sequence>
<dbReference type="Pfam" id="PF03411">
    <property type="entry name" value="Peptidase_M74"/>
    <property type="match status" value="1"/>
</dbReference>
<dbReference type="GO" id="GO:0004252">
    <property type="term" value="F:serine-type endopeptidase activity"/>
    <property type="evidence" value="ECO:0007669"/>
    <property type="project" value="InterPro"/>
</dbReference>
<keyword evidence="6" id="KW-0862">Zinc</keyword>
<evidence type="ECO:0000256" key="3">
    <source>
        <dbReference type="ARBA" id="ARBA00022729"/>
    </source>
</evidence>
<dbReference type="InterPro" id="IPR005073">
    <property type="entry name" value="Peptidase_M74"/>
</dbReference>
<dbReference type="GO" id="GO:0008237">
    <property type="term" value="F:metallopeptidase activity"/>
    <property type="evidence" value="ECO:0007669"/>
    <property type="project" value="UniProtKB-KW"/>
</dbReference>
<dbReference type="Gene3D" id="3.30.1380.10">
    <property type="match status" value="1"/>
</dbReference>
<dbReference type="GO" id="GO:0030288">
    <property type="term" value="C:outer membrane-bounded periplasmic space"/>
    <property type="evidence" value="ECO:0007669"/>
    <property type="project" value="InterPro"/>
</dbReference>
<dbReference type="EMBL" id="CP022530">
    <property type="protein sequence ID" value="ASP38392.1"/>
    <property type="molecule type" value="Genomic_DNA"/>
</dbReference>
<evidence type="ECO:0000313" key="9">
    <source>
        <dbReference type="Proteomes" id="UP000202440"/>
    </source>
</evidence>
<evidence type="ECO:0000256" key="4">
    <source>
        <dbReference type="ARBA" id="ARBA00022764"/>
    </source>
</evidence>
<proteinExistence type="predicted"/>